<name>A0A6A6ZQM8_9PLEO</name>
<evidence type="ECO:0000313" key="2">
    <source>
        <dbReference type="EMBL" id="KAF2823411.1"/>
    </source>
</evidence>
<proteinExistence type="predicted"/>
<organism evidence="2 3">
    <name type="scientific">Ophiobolus disseminans</name>
    <dbReference type="NCBI Taxonomy" id="1469910"/>
    <lineage>
        <taxon>Eukaryota</taxon>
        <taxon>Fungi</taxon>
        <taxon>Dikarya</taxon>
        <taxon>Ascomycota</taxon>
        <taxon>Pezizomycotina</taxon>
        <taxon>Dothideomycetes</taxon>
        <taxon>Pleosporomycetidae</taxon>
        <taxon>Pleosporales</taxon>
        <taxon>Pleosporineae</taxon>
        <taxon>Phaeosphaeriaceae</taxon>
        <taxon>Ophiobolus</taxon>
    </lineage>
</organism>
<keyword evidence="3" id="KW-1185">Reference proteome</keyword>
<dbReference type="Proteomes" id="UP000799424">
    <property type="component" value="Unassembled WGS sequence"/>
</dbReference>
<protein>
    <submittedName>
        <fullName evidence="2">Uncharacterized protein</fullName>
    </submittedName>
</protein>
<accession>A0A6A6ZQM8</accession>
<dbReference type="EMBL" id="MU006232">
    <property type="protein sequence ID" value="KAF2823411.1"/>
    <property type="molecule type" value="Genomic_DNA"/>
</dbReference>
<dbReference type="AlphaFoldDB" id="A0A6A6ZQM8"/>
<feature type="compositionally biased region" description="Polar residues" evidence="1">
    <location>
        <begin position="48"/>
        <end position="64"/>
    </location>
</feature>
<feature type="compositionally biased region" description="Low complexity" evidence="1">
    <location>
        <begin position="110"/>
        <end position="131"/>
    </location>
</feature>
<sequence>MLTPGPEVEPCIFTFQLHSAPPLCCEKYDAAAMRSEFTWHGMQTYGQRAQQERTSSVTSMTRTGSTASLASISSTTSATSMIALPSMATTSISSKRMMSIDDMLNPLPNTSSAPRPASTPSISTSNSASTSSDDDDSFQPGKTITSTEYGEEGDRIAVPYRGVWYPKFPGDRWA</sequence>
<feature type="region of interest" description="Disordered" evidence="1">
    <location>
        <begin position="48"/>
        <end position="68"/>
    </location>
</feature>
<evidence type="ECO:0000313" key="3">
    <source>
        <dbReference type="Proteomes" id="UP000799424"/>
    </source>
</evidence>
<evidence type="ECO:0000256" key="1">
    <source>
        <dbReference type="SAM" id="MobiDB-lite"/>
    </source>
</evidence>
<gene>
    <name evidence="2" type="ORF">CC86DRAFT_422248</name>
</gene>
<feature type="region of interest" description="Disordered" evidence="1">
    <location>
        <begin position="95"/>
        <end position="152"/>
    </location>
</feature>
<reference evidence="2" key="1">
    <citation type="journal article" date="2020" name="Stud. Mycol.">
        <title>101 Dothideomycetes genomes: a test case for predicting lifestyles and emergence of pathogens.</title>
        <authorList>
            <person name="Haridas S."/>
            <person name="Albert R."/>
            <person name="Binder M."/>
            <person name="Bloem J."/>
            <person name="Labutti K."/>
            <person name="Salamov A."/>
            <person name="Andreopoulos B."/>
            <person name="Baker S."/>
            <person name="Barry K."/>
            <person name="Bills G."/>
            <person name="Bluhm B."/>
            <person name="Cannon C."/>
            <person name="Castanera R."/>
            <person name="Culley D."/>
            <person name="Daum C."/>
            <person name="Ezra D."/>
            <person name="Gonzalez J."/>
            <person name="Henrissat B."/>
            <person name="Kuo A."/>
            <person name="Liang C."/>
            <person name="Lipzen A."/>
            <person name="Lutzoni F."/>
            <person name="Magnuson J."/>
            <person name="Mondo S."/>
            <person name="Nolan M."/>
            <person name="Ohm R."/>
            <person name="Pangilinan J."/>
            <person name="Park H.-J."/>
            <person name="Ramirez L."/>
            <person name="Alfaro M."/>
            <person name="Sun H."/>
            <person name="Tritt A."/>
            <person name="Yoshinaga Y."/>
            <person name="Zwiers L.-H."/>
            <person name="Turgeon B."/>
            <person name="Goodwin S."/>
            <person name="Spatafora J."/>
            <person name="Crous P."/>
            <person name="Grigoriev I."/>
        </authorList>
    </citation>
    <scope>NUCLEOTIDE SEQUENCE</scope>
    <source>
        <strain evidence="2">CBS 113818</strain>
    </source>
</reference>